<reference evidence="1 2" key="1">
    <citation type="submission" date="2020-04" db="EMBL/GenBank/DDBJ databases">
        <title>Genome sequence for Sphingorhabdus sp. strain M1.</title>
        <authorList>
            <person name="Park S.-J."/>
        </authorList>
    </citation>
    <scope>NUCLEOTIDE SEQUENCE [LARGE SCALE GENOMIC DNA]</scope>
    <source>
        <strain evidence="1 2">JK6</strain>
    </source>
</reference>
<protein>
    <submittedName>
        <fullName evidence="1">Uncharacterized protein</fullName>
    </submittedName>
</protein>
<evidence type="ECO:0000313" key="2">
    <source>
        <dbReference type="Proteomes" id="UP000501600"/>
    </source>
</evidence>
<dbReference type="Proteomes" id="UP000501600">
    <property type="component" value="Chromosome"/>
</dbReference>
<dbReference type="EMBL" id="CP051217">
    <property type="protein sequence ID" value="QJB70509.1"/>
    <property type="molecule type" value="Genomic_DNA"/>
</dbReference>
<dbReference type="AlphaFoldDB" id="A0A6H2DPC0"/>
<evidence type="ECO:0000313" key="1">
    <source>
        <dbReference type="EMBL" id="QJB70509.1"/>
    </source>
</evidence>
<proteinExistence type="predicted"/>
<organism evidence="1 2">
    <name type="scientific">Parasphingorhabdus halotolerans</name>
    <dbReference type="NCBI Taxonomy" id="2725558"/>
    <lineage>
        <taxon>Bacteria</taxon>
        <taxon>Pseudomonadati</taxon>
        <taxon>Pseudomonadota</taxon>
        <taxon>Alphaproteobacteria</taxon>
        <taxon>Sphingomonadales</taxon>
        <taxon>Sphingomonadaceae</taxon>
        <taxon>Parasphingorhabdus</taxon>
    </lineage>
</organism>
<name>A0A6H2DPC0_9SPHN</name>
<sequence length="168" mass="18976">MFDVFAPYKGGSSIVHKDSGFVFPAEIAGFTRQCEMTTDFSGNNFEIGYVRTVDDHEIDVRIVVVHLEDLDAKNHYIIIKPDLLSRYSSASVLSEGDYFVSGRPDIAAYQGIFDGDKDSIPWHFSLTAMDYGYWDARLVASYPQEIDADAQEALMELITAFQWQVPKK</sequence>
<dbReference type="RefSeq" id="WP_168820901.1">
    <property type="nucleotide sequence ID" value="NZ_CP051217.1"/>
</dbReference>
<accession>A0A6H2DPC0</accession>
<gene>
    <name evidence="1" type="ORF">HF685_15610</name>
</gene>
<keyword evidence="2" id="KW-1185">Reference proteome</keyword>
<dbReference type="KEGG" id="phao:HF685_15610"/>